<proteinExistence type="predicted"/>
<organism evidence="1 2">
    <name type="scientific">Scleromatobacter humisilvae</name>
    <dbReference type="NCBI Taxonomy" id="2897159"/>
    <lineage>
        <taxon>Bacteria</taxon>
        <taxon>Pseudomonadati</taxon>
        <taxon>Pseudomonadota</taxon>
        <taxon>Betaproteobacteria</taxon>
        <taxon>Burkholderiales</taxon>
        <taxon>Sphaerotilaceae</taxon>
        <taxon>Scleromatobacter</taxon>
    </lineage>
</organism>
<evidence type="ECO:0000313" key="2">
    <source>
        <dbReference type="Proteomes" id="UP001139353"/>
    </source>
</evidence>
<dbReference type="Proteomes" id="UP001139353">
    <property type="component" value="Unassembled WGS sequence"/>
</dbReference>
<evidence type="ECO:0000313" key="1">
    <source>
        <dbReference type="EMBL" id="MCK9688876.1"/>
    </source>
</evidence>
<gene>
    <name evidence="1" type="ORF">LPC04_24440</name>
</gene>
<dbReference type="RefSeq" id="WP_275684914.1">
    <property type="nucleotide sequence ID" value="NZ_JAJLJH010000010.1"/>
</dbReference>
<dbReference type="EMBL" id="JAJLJH010000010">
    <property type="protein sequence ID" value="MCK9688876.1"/>
    <property type="molecule type" value="Genomic_DNA"/>
</dbReference>
<reference evidence="1" key="1">
    <citation type="submission" date="2021-11" db="EMBL/GenBank/DDBJ databases">
        <title>BS-T2-15 a new species belonging to the Comamonadaceae family isolated from the soil of a French oak forest.</title>
        <authorList>
            <person name="Mieszkin S."/>
            <person name="Alain K."/>
        </authorList>
    </citation>
    <scope>NUCLEOTIDE SEQUENCE</scope>
    <source>
        <strain evidence="1">BS-T2-15</strain>
    </source>
</reference>
<dbReference type="AlphaFoldDB" id="A0A9X2C2M8"/>
<protein>
    <submittedName>
        <fullName evidence="1">Uncharacterized protein</fullName>
    </submittedName>
</protein>
<comment type="caution">
    <text evidence="1">The sequence shown here is derived from an EMBL/GenBank/DDBJ whole genome shotgun (WGS) entry which is preliminary data.</text>
</comment>
<keyword evidence="2" id="KW-1185">Reference proteome</keyword>
<name>A0A9X2C2M8_9BURK</name>
<accession>A0A9X2C2M8</accession>
<sequence>MTGSILYDGPLGGVPPTNYAYWGFDFVADATGASSPVRLDEFINRSTVPVTITLSFNFPTDHACERNCLPGVQFQTGPGWRTLGPLYTRSGDLAWVSWTFAPGIGYGWVINMYDSWNPRLTVSVPFGSMTTLEEVGMPTHPEEATEIPAVLGSCYCWDGTFAACSDGDHFSNGLLGPFYLNWDNYIRAGAFNNCQAQR</sequence>